<evidence type="ECO:0000313" key="5">
    <source>
        <dbReference type="Proteomes" id="UP000593591"/>
    </source>
</evidence>
<dbReference type="EMBL" id="CP031517">
    <property type="protein sequence ID" value="QOS39951.1"/>
    <property type="molecule type" value="Genomic_DNA"/>
</dbReference>
<evidence type="ECO:0000313" key="4">
    <source>
        <dbReference type="Proteomes" id="UP000578697"/>
    </source>
</evidence>
<reference evidence="2 4" key="2">
    <citation type="submission" date="2020-08" db="EMBL/GenBank/DDBJ databases">
        <title>Genomic Encyclopedia of Type Strains, Phase IV (KMG-IV): sequencing the most valuable type-strain genomes for metagenomic binning, comparative biology and taxonomic classification.</title>
        <authorList>
            <person name="Goeker M."/>
        </authorList>
    </citation>
    <scope>NUCLEOTIDE SEQUENCE [LARGE SCALE GENOMIC DNA]</scope>
    <source>
        <strain evidence="2 4">DSM 103679</strain>
    </source>
</reference>
<dbReference type="Pfam" id="PF20380">
    <property type="entry name" value="DUF6675"/>
    <property type="match status" value="1"/>
</dbReference>
<protein>
    <submittedName>
        <fullName evidence="2">Uncharacterized protein</fullName>
    </submittedName>
</protein>
<accession>A0A840SFY7</accession>
<dbReference type="InterPro" id="IPR046745">
    <property type="entry name" value="DUF6675"/>
</dbReference>
<evidence type="ECO:0000313" key="3">
    <source>
        <dbReference type="EMBL" id="QOS39951.1"/>
    </source>
</evidence>
<dbReference type="KEGG" id="trc:DYE49_05570"/>
<dbReference type="AlphaFoldDB" id="A0A840SFY7"/>
<evidence type="ECO:0000256" key="1">
    <source>
        <dbReference type="SAM" id="SignalP"/>
    </source>
</evidence>
<feature type="chain" id="PRO_5036240827" evidence="1">
    <location>
        <begin position="21"/>
        <end position="239"/>
    </location>
</feature>
<feature type="signal peptide" evidence="1">
    <location>
        <begin position="1"/>
        <end position="20"/>
    </location>
</feature>
<dbReference type="RefSeq" id="WP_184651772.1">
    <property type="nucleotide sequence ID" value="NZ_JACHFR010000001.1"/>
</dbReference>
<evidence type="ECO:0000313" key="2">
    <source>
        <dbReference type="EMBL" id="MBB5218352.1"/>
    </source>
</evidence>
<reference evidence="3 5" key="1">
    <citation type="submission" date="2018-08" db="EMBL/GenBank/DDBJ databases">
        <title>The first complete genome of Treponema rectale (CHPAT), a commensal spirochete of the bovine rectum.</title>
        <authorList>
            <person name="Staton G.J."/>
            <person name="Clegg S.R."/>
            <person name="Carter S.D."/>
            <person name="Radford A.D."/>
            <person name="Darby A."/>
            <person name="Hall N."/>
            <person name="Birtles R.J."/>
            <person name="Evans N.J."/>
        </authorList>
    </citation>
    <scope>NUCLEOTIDE SEQUENCE [LARGE SCALE GENOMIC DNA]</scope>
    <source>
        <strain evidence="3 5">CHPA</strain>
    </source>
</reference>
<organism evidence="2 4">
    <name type="scientific">Treponema rectale</name>
    <dbReference type="NCBI Taxonomy" id="744512"/>
    <lineage>
        <taxon>Bacteria</taxon>
        <taxon>Pseudomonadati</taxon>
        <taxon>Spirochaetota</taxon>
        <taxon>Spirochaetia</taxon>
        <taxon>Spirochaetales</taxon>
        <taxon>Treponemataceae</taxon>
        <taxon>Treponema</taxon>
    </lineage>
</organism>
<dbReference type="EMBL" id="JACHFR010000001">
    <property type="protein sequence ID" value="MBB5218352.1"/>
    <property type="molecule type" value="Genomic_DNA"/>
</dbReference>
<keyword evidence="4" id="KW-1185">Reference proteome</keyword>
<name>A0A840SFY7_9SPIR</name>
<gene>
    <name evidence="3" type="ORF">DYE49_05570</name>
    <name evidence="2" type="ORF">HNP77_000696</name>
</gene>
<sequence length="239" mass="27282">MKKTLFLTAILVLSMSFIHAGSFNSNLSSSEKKTVDSGKTLLKNTGKAKKMCITDETDLGKRVRSVMNKLDPSYMAEAIQKFPYKGYEDLPEVMEEIITDFDSYIGIPYWSEEHDRYFDLYSAAEKISDETKNGTRRIVADLKMSPFGVIKTDIIIEKTEDSFYYESTNLNQLRYKDKMDCVSPKHQKSVIIAFREGDSWIVYGAGAVDAPKIPFLSGRVETSFINRIKTFCKFCIDRV</sequence>
<dbReference type="Proteomes" id="UP000593591">
    <property type="component" value="Chromosome"/>
</dbReference>
<proteinExistence type="predicted"/>
<keyword evidence="1" id="KW-0732">Signal</keyword>
<dbReference type="Proteomes" id="UP000578697">
    <property type="component" value="Unassembled WGS sequence"/>
</dbReference>